<evidence type="ECO:0000256" key="4">
    <source>
        <dbReference type="ARBA" id="ARBA00022448"/>
    </source>
</evidence>
<evidence type="ECO:0000256" key="6">
    <source>
        <dbReference type="ARBA" id="ARBA00023034"/>
    </source>
</evidence>
<keyword evidence="4" id="KW-0813">Transport</keyword>
<dbReference type="InterPro" id="IPR016159">
    <property type="entry name" value="Cullin_repeat-like_dom_sf"/>
</dbReference>
<evidence type="ECO:0000256" key="3">
    <source>
        <dbReference type="ARBA" id="ARBA00020983"/>
    </source>
</evidence>
<evidence type="ECO:0000256" key="8">
    <source>
        <dbReference type="ARBA" id="ARBA00031347"/>
    </source>
</evidence>
<proteinExistence type="inferred from homology"/>
<dbReference type="PANTHER" id="PTHR21311:SF0">
    <property type="entry name" value="CONSERVED OLIGOMERIC GOLGI COMPLEX SUBUNIT 8"/>
    <property type="match status" value="1"/>
</dbReference>
<accession>A0ABR1DB96</accession>
<name>A0ABR1DB96_NECAM</name>
<evidence type="ECO:0000256" key="5">
    <source>
        <dbReference type="ARBA" id="ARBA00022927"/>
    </source>
</evidence>
<evidence type="ECO:0000256" key="1">
    <source>
        <dbReference type="ARBA" id="ARBA00004395"/>
    </source>
</evidence>
<keyword evidence="6" id="KW-0333">Golgi apparatus</keyword>
<evidence type="ECO:0000256" key="2">
    <source>
        <dbReference type="ARBA" id="ARBA00006419"/>
    </source>
</evidence>
<evidence type="ECO:0000313" key="10">
    <source>
        <dbReference type="EMBL" id="KAK6747468.1"/>
    </source>
</evidence>
<comment type="subcellular location">
    <subcellularLocation>
        <location evidence="1">Golgi apparatus membrane</location>
        <topology evidence="1">Peripheral membrane protein</topology>
    </subcellularLocation>
</comment>
<dbReference type="InterPro" id="IPR007255">
    <property type="entry name" value="COG8"/>
</dbReference>
<keyword evidence="5" id="KW-0653">Protein transport</keyword>
<evidence type="ECO:0000256" key="9">
    <source>
        <dbReference type="SAM" id="MobiDB-lite"/>
    </source>
</evidence>
<feature type="compositionally biased region" description="Acidic residues" evidence="9">
    <location>
        <begin position="638"/>
        <end position="647"/>
    </location>
</feature>
<feature type="region of interest" description="Disordered" evidence="9">
    <location>
        <begin position="620"/>
        <end position="729"/>
    </location>
</feature>
<dbReference type="SUPFAM" id="SSF74788">
    <property type="entry name" value="Cullin repeat-like"/>
    <property type="match status" value="1"/>
</dbReference>
<comment type="caution">
    <text evidence="10">The sequence shown here is derived from an EMBL/GenBank/DDBJ whole genome shotgun (WGS) entry which is preliminary data.</text>
</comment>
<evidence type="ECO:0000313" key="11">
    <source>
        <dbReference type="Proteomes" id="UP001303046"/>
    </source>
</evidence>
<evidence type="ECO:0000256" key="7">
    <source>
        <dbReference type="ARBA" id="ARBA00023136"/>
    </source>
</evidence>
<organism evidence="10 11">
    <name type="scientific">Necator americanus</name>
    <name type="common">Human hookworm</name>
    <dbReference type="NCBI Taxonomy" id="51031"/>
    <lineage>
        <taxon>Eukaryota</taxon>
        <taxon>Metazoa</taxon>
        <taxon>Ecdysozoa</taxon>
        <taxon>Nematoda</taxon>
        <taxon>Chromadorea</taxon>
        <taxon>Rhabditida</taxon>
        <taxon>Rhabditina</taxon>
        <taxon>Rhabditomorpha</taxon>
        <taxon>Strongyloidea</taxon>
        <taxon>Ancylostomatidae</taxon>
        <taxon>Bunostominae</taxon>
        <taxon>Necator</taxon>
    </lineage>
</organism>
<protein>
    <recommendedName>
        <fullName evidence="3">Conserved oligomeric Golgi complex subunit 8</fullName>
    </recommendedName>
    <alternativeName>
        <fullName evidence="8">Component of oligomeric Golgi complex 8</fullName>
    </alternativeName>
</protein>
<dbReference type="EMBL" id="JAVFWL010000004">
    <property type="protein sequence ID" value="KAK6747468.1"/>
    <property type="molecule type" value="Genomic_DNA"/>
</dbReference>
<dbReference type="Proteomes" id="UP001303046">
    <property type="component" value="Unassembled WGS sequence"/>
</dbReference>
<sequence length="729" mass="81919">MRACDYDTVHDLEHRTLIAYRPSHFSAPIRIQGFPRTEISSSDRSPRLDQLAGGIIERTKWSSTKEIGKILRSTWISVSNAPTVPSAVDMDLPSQFMIEDELRTMGSEQLRRERSLISSDLKSLQDQIGDLAFNNYRTYADAGRTTQHCTDIFTEMKEKLRVVSGQIPELAAELRSFHTCTKDISNELETVRSACQKDGPVWELLSLPAVDDMHIQDFIAKPVINFFWGIADKLVEARSFLLEELFNKFSGPLDLASSIQVVNNVRKMPYLTPTQLRICILQHRDMYLDRQILDITNHPEFAIRAIEIYRDCMYDTLVLYLAVFPENETVRKDLSLDPRWETWPSSAPSAVLGQWTARNITRLLDLVRRADMKNSVDMCTVWSKLMSLAASLGRMGLDFRALVVDSLVKIVLDRFSSDVRTATNSFLNDVKVLSIASGEVSSLTLENEPSLIDKTPQPSAEVSMWDDICVYGNALVEAFNSLRYSPSPMLIQNVVICVRESIRSILMWLCGQSSSAHFSKAVEIFCLHFVPFINRCIRYLFPFSGITRLFGTTITPQLYESFTKLDVNELIASCDGCERIQAVLDVIMKARIVPDLESLNTAEKTPNTSDFLKEASFSDTSMCSPSQQAPSSVHFELDNEGGDDGESTDVKAESETSVTDPNSHGETKPQTEENTLVITTDDVPALVETAPSPTYNIVEEAEAPTTDWEWDQQAAGEEQTLPKSKEKSS</sequence>
<dbReference type="Pfam" id="PF04124">
    <property type="entry name" value="Dor1"/>
    <property type="match status" value="2"/>
</dbReference>
<feature type="compositionally biased region" description="Polar residues" evidence="9">
    <location>
        <begin position="620"/>
        <end position="631"/>
    </location>
</feature>
<reference evidence="10 11" key="1">
    <citation type="submission" date="2023-08" db="EMBL/GenBank/DDBJ databases">
        <title>A Necator americanus chromosomal reference genome.</title>
        <authorList>
            <person name="Ilik V."/>
            <person name="Petrzelkova K.J."/>
            <person name="Pardy F."/>
            <person name="Fuh T."/>
            <person name="Niatou-Singa F.S."/>
            <person name="Gouil Q."/>
            <person name="Baker L."/>
            <person name="Ritchie M.E."/>
            <person name="Jex A.R."/>
            <person name="Gazzola D."/>
            <person name="Li H."/>
            <person name="Toshio Fujiwara R."/>
            <person name="Zhan B."/>
            <person name="Aroian R.V."/>
            <person name="Pafco B."/>
            <person name="Schwarz E.M."/>
        </authorList>
    </citation>
    <scope>NUCLEOTIDE SEQUENCE [LARGE SCALE GENOMIC DNA]</scope>
    <source>
        <strain evidence="10 11">Aroian</strain>
        <tissue evidence="10">Whole animal</tissue>
    </source>
</reference>
<keyword evidence="11" id="KW-1185">Reference proteome</keyword>
<keyword evidence="7" id="KW-0472">Membrane</keyword>
<comment type="similarity">
    <text evidence="2">Belongs to the COG8 family.</text>
</comment>
<gene>
    <name evidence="10" type="primary">Necator_chrIV.g13874</name>
    <name evidence="10" type="ORF">RB195_000582</name>
</gene>
<dbReference type="PANTHER" id="PTHR21311">
    <property type="entry name" value="CONSERVED OLIGOMERIC GOLGI COMPLEX COMPONENT 8"/>
    <property type="match status" value="1"/>
</dbReference>